<evidence type="ECO:0000256" key="2">
    <source>
        <dbReference type="SAM" id="Phobius"/>
    </source>
</evidence>
<keyword evidence="2" id="KW-0472">Membrane</keyword>
<feature type="compositionally biased region" description="Polar residues" evidence="1">
    <location>
        <begin position="126"/>
        <end position="137"/>
    </location>
</feature>
<keyword evidence="3" id="KW-0496">Mitochondrion</keyword>
<accession>A0A6B7FS29</accession>
<evidence type="ECO:0000256" key="1">
    <source>
        <dbReference type="SAM" id="MobiDB-lite"/>
    </source>
</evidence>
<protein>
    <submittedName>
        <fullName evidence="3">ORF1</fullName>
    </submittedName>
</protein>
<evidence type="ECO:0000313" key="3">
    <source>
        <dbReference type="EMBL" id="QBM07781.1"/>
    </source>
</evidence>
<proteinExistence type="predicted"/>
<feature type="compositionally biased region" description="Low complexity" evidence="1">
    <location>
        <begin position="46"/>
        <end position="103"/>
    </location>
</feature>
<dbReference type="PROSITE" id="PS51257">
    <property type="entry name" value="PROKAR_LIPOPROTEIN"/>
    <property type="match status" value="1"/>
</dbReference>
<dbReference type="AlphaFoldDB" id="A0A6B7FS29"/>
<keyword evidence="2" id="KW-1133">Transmembrane helix</keyword>
<feature type="region of interest" description="Disordered" evidence="1">
    <location>
        <begin position="43"/>
        <end position="137"/>
    </location>
</feature>
<name>A0A6B7FS29_MACBL</name>
<organism evidence="3">
    <name type="scientific">Macoma balthica</name>
    <name type="common">Baltic tellin</name>
    <name type="synonym">Limecola balthica</name>
    <dbReference type="NCBI Taxonomy" id="1903275"/>
    <lineage>
        <taxon>Eukaryota</taxon>
        <taxon>Metazoa</taxon>
        <taxon>Spiralia</taxon>
        <taxon>Lophotrochozoa</taxon>
        <taxon>Mollusca</taxon>
        <taxon>Bivalvia</taxon>
        <taxon>Autobranchia</taxon>
        <taxon>Heteroconchia</taxon>
        <taxon>Euheterodonta</taxon>
        <taxon>Imparidentia</taxon>
        <taxon>Neoheterodontei</taxon>
        <taxon>Cardiida</taxon>
        <taxon>Tellinoidea</taxon>
        <taxon>Tellinidae</taxon>
        <taxon>Macoma</taxon>
    </lineage>
</organism>
<reference evidence="3" key="1">
    <citation type="submission" date="2018-05" db="EMBL/GenBank/DDBJ databases">
        <title>Complete mitogenomes of Limecola baltica reveal old and feature-rich doubly uniparental inheritance of mitochondria in Tellinidae.</title>
        <authorList>
            <person name="Smietanka B."/>
            <person name="Lubosny M."/>
            <person name="Lasota R."/>
            <person name="Burzynski A."/>
        </authorList>
    </citation>
    <scope>NUCLEOTIDE SEQUENCE</scope>
    <source>
        <strain evidence="3">M-61-1</strain>
    </source>
</reference>
<keyword evidence="2" id="KW-0812">Transmembrane</keyword>
<dbReference type="EMBL" id="MH285593">
    <property type="protein sequence ID" value="QBM07781.1"/>
    <property type="molecule type" value="Genomic_DNA"/>
</dbReference>
<sequence length="137" mass="14215">MFMNVKMSDSFFDGDLSLIFLSFIFFSLVVGCGSQLLIFYMEEPSEGSGSNPSGSNPSGSNPSGSNPSGSNPSGSNPSGSNPSGSNPSGGNPSGSNLSGSNSGQGRRIPDPEGPDYDMVWHDDYSDTQAATRNSRNE</sequence>
<geneLocation type="mitochondrion" evidence="3"/>
<feature type="transmembrane region" description="Helical" evidence="2">
    <location>
        <begin position="20"/>
        <end position="40"/>
    </location>
</feature>